<dbReference type="Proteomes" id="UP000239649">
    <property type="component" value="Unassembled WGS sequence"/>
</dbReference>
<dbReference type="PANTHER" id="PTHR43080">
    <property type="entry name" value="CBS DOMAIN-CONTAINING PROTEIN CBSX3, MITOCHONDRIAL"/>
    <property type="match status" value="1"/>
</dbReference>
<reference evidence="5 6" key="1">
    <citation type="journal article" date="2018" name="Plant J.">
        <title>Genome sequences of Chlorella sorokiniana UTEX 1602 and Micractinium conductrix SAG 241.80: implications to maltose excretion by a green alga.</title>
        <authorList>
            <person name="Arriola M.B."/>
            <person name="Velmurugan N."/>
            <person name="Zhang Y."/>
            <person name="Plunkett M.H."/>
            <person name="Hondzo H."/>
            <person name="Barney B.M."/>
        </authorList>
    </citation>
    <scope>NUCLEOTIDE SEQUENCE [LARGE SCALE GENOMIC DNA]</scope>
    <source>
        <strain evidence="5 6">SAG 241.80</strain>
    </source>
</reference>
<feature type="domain" description="CBS" evidence="4">
    <location>
        <begin position="281"/>
        <end position="335"/>
    </location>
</feature>
<keyword evidence="6" id="KW-1185">Reference proteome</keyword>
<proteinExistence type="predicted"/>
<dbReference type="Pfam" id="PF00571">
    <property type="entry name" value="CBS"/>
    <property type="match status" value="4"/>
</dbReference>
<comment type="caution">
    <text evidence="5">The sequence shown here is derived from an EMBL/GenBank/DDBJ whole genome shotgun (WGS) entry which is preliminary data.</text>
</comment>
<dbReference type="Gene3D" id="3.10.580.10">
    <property type="entry name" value="CBS-domain"/>
    <property type="match status" value="4"/>
</dbReference>
<dbReference type="SUPFAM" id="SSF54631">
    <property type="entry name" value="CBS-domain pair"/>
    <property type="match status" value="2"/>
</dbReference>
<evidence type="ECO:0000256" key="3">
    <source>
        <dbReference type="SAM" id="MobiDB-lite"/>
    </source>
</evidence>
<feature type="region of interest" description="Disordered" evidence="3">
    <location>
        <begin position="1"/>
        <end position="23"/>
    </location>
</feature>
<dbReference type="InterPro" id="IPR051257">
    <property type="entry name" value="Diverse_CBS-Domain"/>
</dbReference>
<organism evidence="5 6">
    <name type="scientific">Micractinium conductrix</name>
    <dbReference type="NCBI Taxonomy" id="554055"/>
    <lineage>
        <taxon>Eukaryota</taxon>
        <taxon>Viridiplantae</taxon>
        <taxon>Chlorophyta</taxon>
        <taxon>core chlorophytes</taxon>
        <taxon>Trebouxiophyceae</taxon>
        <taxon>Chlorellales</taxon>
        <taxon>Chlorellaceae</taxon>
        <taxon>Chlorella clade</taxon>
        <taxon>Micractinium</taxon>
    </lineage>
</organism>
<dbReference type="OrthoDB" id="418595at2759"/>
<dbReference type="AlphaFoldDB" id="A0A2P6V3E9"/>
<evidence type="ECO:0000313" key="6">
    <source>
        <dbReference type="Proteomes" id="UP000239649"/>
    </source>
</evidence>
<dbReference type="InterPro" id="IPR046342">
    <property type="entry name" value="CBS_dom_sf"/>
</dbReference>
<accession>A0A2P6V3E9</accession>
<protein>
    <submittedName>
        <fullName evidence="5">Inosine-5 -monophosphate dehydrogenase</fullName>
    </submittedName>
</protein>
<name>A0A2P6V3E9_9CHLO</name>
<evidence type="ECO:0000259" key="4">
    <source>
        <dbReference type="PROSITE" id="PS51371"/>
    </source>
</evidence>
<feature type="domain" description="CBS" evidence="4">
    <location>
        <begin position="336"/>
        <end position="392"/>
    </location>
</feature>
<evidence type="ECO:0000256" key="2">
    <source>
        <dbReference type="PROSITE-ProRule" id="PRU00703"/>
    </source>
</evidence>
<dbReference type="PANTHER" id="PTHR43080:SF29">
    <property type="entry name" value="OS02G0818000 PROTEIN"/>
    <property type="match status" value="1"/>
</dbReference>
<evidence type="ECO:0000256" key="1">
    <source>
        <dbReference type="ARBA" id="ARBA00023122"/>
    </source>
</evidence>
<feature type="domain" description="CBS" evidence="4">
    <location>
        <begin position="59"/>
        <end position="120"/>
    </location>
</feature>
<keyword evidence="1 2" id="KW-0129">CBS domain</keyword>
<dbReference type="PROSITE" id="PS51371">
    <property type="entry name" value="CBS"/>
    <property type="match status" value="4"/>
</dbReference>
<evidence type="ECO:0000313" key="5">
    <source>
        <dbReference type="EMBL" id="PSC68621.1"/>
    </source>
</evidence>
<dbReference type="InterPro" id="IPR000644">
    <property type="entry name" value="CBS_dom"/>
</dbReference>
<dbReference type="EMBL" id="LHPF02000035">
    <property type="protein sequence ID" value="PSC68621.1"/>
    <property type="molecule type" value="Genomic_DNA"/>
</dbReference>
<dbReference type="SMART" id="SM00116">
    <property type="entry name" value="CBS"/>
    <property type="match status" value="4"/>
</dbReference>
<feature type="domain" description="CBS" evidence="4">
    <location>
        <begin position="121"/>
        <end position="180"/>
    </location>
</feature>
<sequence length="403" mass="42849">MAQQGKPITEQMSDAVAAAGQKAGETVEAMKQKAADASGKAAEMQHRVGETAEQAKNRMGETWTINLILTTPDASLAEVSALLDGPPMIEGLPVVDADKKLVGVVSKKDLSKGGSTVKDIMSTPPVALKASGKVTDAAKCMVEHRFHRVPVVDNEGMCVGIVTRTDIFFVLSAADQDGDSYFRQEGIDVHLHLMSTCASTCCRPVAAPARAALGRPRRAGATARAPTLVARGNSTDVHLGGELHEVVQSAAASDDILNFFVQQHNEAGNHRTKSKRLGDIMQKQLVTASPEEPLAEVEARLKGIEGAPVVDAAGKLVGVLSKKDYKKGGTLVKDVMTAKPIALGPQDKVTEAAHTMIDNKIHRVPVADEQGVCIGIVTRTTLFWELASDSDRTSFFHEHGIDI</sequence>
<dbReference type="CDD" id="cd02205">
    <property type="entry name" value="CBS_pair_SF"/>
    <property type="match status" value="1"/>
</dbReference>
<gene>
    <name evidence="5" type="ORF">C2E20_7790</name>
</gene>